<keyword evidence="10" id="KW-1185">Reference proteome</keyword>
<keyword evidence="7" id="KW-0143">Chaperone</keyword>
<keyword evidence="3 8" id="KW-0479">Metal-binding</keyword>
<dbReference type="GeneID" id="115938140"/>
<keyword evidence="5" id="KW-0496">Mitochondrion</keyword>
<evidence type="ECO:0000256" key="3">
    <source>
        <dbReference type="ARBA" id="ARBA00022723"/>
    </source>
</evidence>
<sequence length="105" mass="11056">MPGLTAASPTPSDSQEKKPLKPCCACPETKKARDAWSVRKRGGSAGTPRASPSGAFMPCLPLGSEFCCAAFLRVKGPCRLWVSCLLTEPTAQPGDMDEGLGERSD</sequence>
<accession>A0A7F8Q7U7</accession>
<feature type="region of interest" description="Disordered" evidence="9">
    <location>
        <begin position="1"/>
        <end position="21"/>
    </location>
</feature>
<gene>
    <name evidence="11" type="primary">LOC115938140</name>
</gene>
<evidence type="ECO:0000256" key="6">
    <source>
        <dbReference type="ARBA" id="ARBA00023157"/>
    </source>
</evidence>
<feature type="binding site" evidence="8">
    <location>
        <position position="24"/>
    </location>
    <ligand>
        <name>Cu cation</name>
        <dbReference type="ChEBI" id="CHEBI:23378"/>
    </ligand>
</feature>
<dbReference type="Proteomes" id="UP000245341">
    <property type="component" value="Unplaced"/>
</dbReference>
<dbReference type="Gene3D" id="1.10.287.1130">
    <property type="entry name" value="CytochromE C oxidase copper chaperone"/>
    <property type="match status" value="1"/>
</dbReference>
<proteinExistence type="inferred from homology"/>
<organism evidence="10 11">
    <name type="scientific">Leptonychotes weddellii</name>
    <name type="common">Weddell seal</name>
    <name type="synonym">Otaria weddellii</name>
    <dbReference type="NCBI Taxonomy" id="9713"/>
    <lineage>
        <taxon>Eukaryota</taxon>
        <taxon>Metazoa</taxon>
        <taxon>Chordata</taxon>
        <taxon>Craniata</taxon>
        <taxon>Vertebrata</taxon>
        <taxon>Euteleostomi</taxon>
        <taxon>Mammalia</taxon>
        <taxon>Eutheria</taxon>
        <taxon>Laurasiatheria</taxon>
        <taxon>Carnivora</taxon>
        <taxon>Caniformia</taxon>
        <taxon>Pinnipedia</taxon>
        <taxon>Phocidae</taxon>
        <taxon>Monachinae</taxon>
        <taxon>Lobodontini</taxon>
        <taxon>Leptonychotes</taxon>
    </lineage>
</organism>
<name>A0A7F8Q7U7_LEPWE</name>
<dbReference type="AlphaFoldDB" id="A0A7F8Q7U7"/>
<keyword evidence="6" id="KW-1015">Disulfide bond</keyword>
<evidence type="ECO:0000256" key="2">
    <source>
        <dbReference type="ARBA" id="ARBA00009241"/>
    </source>
</evidence>
<evidence type="ECO:0000256" key="5">
    <source>
        <dbReference type="ARBA" id="ARBA00023128"/>
    </source>
</evidence>
<comment type="subcellular location">
    <subcellularLocation>
        <location evidence="1">Mitochondrion intermembrane space</location>
    </subcellularLocation>
</comment>
<evidence type="ECO:0000256" key="8">
    <source>
        <dbReference type="PIRSR" id="PIRSR607745-1"/>
    </source>
</evidence>
<dbReference type="RefSeq" id="XP_030877309.1">
    <property type="nucleotide sequence ID" value="XM_031021449.1"/>
</dbReference>
<evidence type="ECO:0000256" key="7">
    <source>
        <dbReference type="ARBA" id="ARBA00023186"/>
    </source>
</evidence>
<dbReference type="GO" id="GO:0005507">
    <property type="term" value="F:copper ion binding"/>
    <property type="evidence" value="ECO:0007669"/>
    <property type="project" value="InterPro"/>
</dbReference>
<reference evidence="11" key="1">
    <citation type="submission" date="2025-08" db="UniProtKB">
        <authorList>
            <consortium name="RefSeq"/>
        </authorList>
    </citation>
    <scope>IDENTIFICATION</scope>
    <source>
        <tissue evidence="11">Liver</tissue>
    </source>
</reference>
<feature type="binding site" evidence="8">
    <location>
        <position position="23"/>
    </location>
    <ligand>
        <name>Cu cation</name>
        <dbReference type="ChEBI" id="CHEBI:23378"/>
    </ligand>
</feature>
<dbReference type="KEGG" id="lww:115938140"/>
<comment type="similarity">
    <text evidence="2">Belongs to the COX17 family.</text>
</comment>
<dbReference type="InterPro" id="IPR009069">
    <property type="entry name" value="Cys_alpha_HP_mot_SF"/>
</dbReference>
<keyword evidence="4 8" id="KW-0186">Copper</keyword>
<evidence type="ECO:0000313" key="10">
    <source>
        <dbReference type="Proteomes" id="UP000245341"/>
    </source>
</evidence>
<evidence type="ECO:0000256" key="9">
    <source>
        <dbReference type="SAM" id="MobiDB-lite"/>
    </source>
</evidence>
<protein>
    <submittedName>
        <fullName evidence="11">Uncharacterized protein LOC115938140</fullName>
    </submittedName>
</protein>
<dbReference type="GO" id="GO:0005758">
    <property type="term" value="C:mitochondrial intermembrane space"/>
    <property type="evidence" value="ECO:0007669"/>
    <property type="project" value="UniProtKB-SubCell"/>
</dbReference>
<dbReference type="SUPFAM" id="SSF47072">
    <property type="entry name" value="Cysteine alpha-hairpin motif"/>
    <property type="match status" value="1"/>
</dbReference>
<dbReference type="GO" id="GO:0016531">
    <property type="term" value="F:copper chaperone activity"/>
    <property type="evidence" value="ECO:0007669"/>
    <property type="project" value="InterPro"/>
</dbReference>
<dbReference type="InterPro" id="IPR007745">
    <property type="entry name" value="Cyt_c_oxidase_Cu-chaperone"/>
</dbReference>
<dbReference type="OrthoDB" id="1915887at2759"/>
<dbReference type="Pfam" id="PF05051">
    <property type="entry name" value="COX17"/>
    <property type="match status" value="1"/>
</dbReference>
<evidence type="ECO:0000256" key="1">
    <source>
        <dbReference type="ARBA" id="ARBA00004569"/>
    </source>
</evidence>
<evidence type="ECO:0000256" key="4">
    <source>
        <dbReference type="ARBA" id="ARBA00023008"/>
    </source>
</evidence>
<evidence type="ECO:0000313" key="11">
    <source>
        <dbReference type="RefSeq" id="XP_030877309.1"/>
    </source>
</evidence>